<evidence type="ECO:0000313" key="1">
    <source>
        <dbReference type="EMBL" id="KAK3245527.1"/>
    </source>
</evidence>
<dbReference type="EMBL" id="LGRX02030567">
    <property type="protein sequence ID" value="KAK3245527.1"/>
    <property type="molecule type" value="Genomic_DNA"/>
</dbReference>
<proteinExistence type="predicted"/>
<protein>
    <submittedName>
        <fullName evidence="1">Uncharacterized protein</fullName>
    </submittedName>
</protein>
<accession>A0AAE0EZ46</accession>
<dbReference type="EMBL" id="LGRX02016242">
    <property type="protein sequence ID" value="KAK3262391.1"/>
    <property type="molecule type" value="Genomic_DNA"/>
</dbReference>
<sequence length="243" mass="26697">MGLNLRINTKRKVDGCMEFGAMEDALDDCSRSPKRCRTDQMTHNFQAFGIHNTSPDNSIILEPTTTHRAPSVTDYALPVFPDPRGSQLVVFQSPARPSQDVERTAKLLTDSLITEPMPSEILKDFFTSDSEAKIRIPRSISTADLLPGPHTQDTVFTPISGALVPWQPPKPPTQVLADAANRHALRKEGFDRPESSLAAERRVAAEIGTSSRKGKTPASPALIEIDFLDADDTFPDASEEMEL</sequence>
<dbReference type="AlphaFoldDB" id="A0AAE0EZ46"/>
<reference evidence="1" key="2">
    <citation type="submission" date="2023-06" db="EMBL/GenBank/DDBJ databases">
        <title>Long-read-based genome assembly of the green algal bacterivore Cymbomonas tetramitiformis.</title>
        <authorList>
            <person name="Gyaltshen Y."/>
            <person name="Rozenberg A."/>
            <person name="Paasch A."/>
            <person name="Burns J.A."/>
            <person name="Warring S."/>
            <person name="Larson R."/>
            <person name="Maurer-Alcala X."/>
            <person name="Dacks J."/>
            <person name="Kim E."/>
        </authorList>
    </citation>
    <scope>NUCLEOTIDE SEQUENCE</scope>
    <source>
        <strain evidence="1">PLY_AMNH</strain>
    </source>
</reference>
<comment type="caution">
    <text evidence="1">The sequence shown here is derived from an EMBL/GenBank/DDBJ whole genome shotgun (WGS) entry which is preliminary data.</text>
</comment>
<evidence type="ECO:0000313" key="2">
    <source>
        <dbReference type="EMBL" id="KAK3262391.1"/>
    </source>
</evidence>
<evidence type="ECO:0000313" key="3">
    <source>
        <dbReference type="Proteomes" id="UP001190700"/>
    </source>
</evidence>
<reference evidence="1 3" key="1">
    <citation type="journal article" date="2015" name="Genome Biol. Evol.">
        <title>Comparative Genomics of a Bacterivorous Green Alga Reveals Evolutionary Causalities and Consequences of Phago-Mixotrophic Mode of Nutrition.</title>
        <authorList>
            <person name="Burns J.A."/>
            <person name="Paasch A."/>
            <person name="Narechania A."/>
            <person name="Kim E."/>
        </authorList>
    </citation>
    <scope>NUCLEOTIDE SEQUENCE [LARGE SCALE GENOMIC DNA]</scope>
    <source>
        <strain evidence="1">PLY_AMNH</strain>
    </source>
</reference>
<gene>
    <name evidence="2" type="ORF">CYMTET_28753</name>
    <name evidence="1" type="ORF">CYMTET_44910</name>
</gene>
<keyword evidence="3" id="KW-1185">Reference proteome</keyword>
<dbReference type="Proteomes" id="UP001190700">
    <property type="component" value="Unassembled WGS sequence"/>
</dbReference>
<organism evidence="1 3">
    <name type="scientific">Cymbomonas tetramitiformis</name>
    <dbReference type="NCBI Taxonomy" id="36881"/>
    <lineage>
        <taxon>Eukaryota</taxon>
        <taxon>Viridiplantae</taxon>
        <taxon>Chlorophyta</taxon>
        <taxon>Pyramimonadophyceae</taxon>
        <taxon>Pyramimonadales</taxon>
        <taxon>Pyramimonadaceae</taxon>
        <taxon>Cymbomonas</taxon>
    </lineage>
</organism>
<name>A0AAE0EZ46_9CHLO</name>